<proteinExistence type="predicted"/>
<gene>
    <name evidence="1" type="ORF">NC653_031290</name>
</gene>
<evidence type="ECO:0000313" key="1">
    <source>
        <dbReference type="EMBL" id="KAJ6975393.1"/>
    </source>
</evidence>
<dbReference type="Proteomes" id="UP001164929">
    <property type="component" value="Chromosome 13"/>
</dbReference>
<comment type="caution">
    <text evidence="1">The sequence shown here is derived from an EMBL/GenBank/DDBJ whole genome shotgun (WGS) entry which is preliminary data.</text>
</comment>
<keyword evidence="2" id="KW-1185">Reference proteome</keyword>
<evidence type="ECO:0000313" key="2">
    <source>
        <dbReference type="Proteomes" id="UP001164929"/>
    </source>
</evidence>
<accession>A0AAD6LXY9</accession>
<reference evidence="1" key="1">
    <citation type="journal article" date="2023" name="Mol. Ecol. Resour.">
        <title>Chromosome-level genome assembly of a triploid poplar Populus alba 'Berolinensis'.</title>
        <authorList>
            <person name="Chen S."/>
            <person name="Yu Y."/>
            <person name="Wang X."/>
            <person name="Wang S."/>
            <person name="Zhang T."/>
            <person name="Zhou Y."/>
            <person name="He R."/>
            <person name="Meng N."/>
            <person name="Wang Y."/>
            <person name="Liu W."/>
            <person name="Liu Z."/>
            <person name="Liu J."/>
            <person name="Guo Q."/>
            <person name="Huang H."/>
            <person name="Sederoff R.R."/>
            <person name="Wang G."/>
            <person name="Qu G."/>
            <person name="Chen S."/>
        </authorList>
    </citation>
    <scope>NUCLEOTIDE SEQUENCE</scope>
    <source>
        <strain evidence="1">SC-2020</strain>
    </source>
</reference>
<dbReference type="AlphaFoldDB" id="A0AAD6LXY9"/>
<dbReference type="EMBL" id="JAQIZT010000013">
    <property type="protein sequence ID" value="KAJ6975393.1"/>
    <property type="molecule type" value="Genomic_DNA"/>
</dbReference>
<organism evidence="1 2">
    <name type="scientific">Populus alba x Populus x berolinensis</name>
    <dbReference type="NCBI Taxonomy" id="444605"/>
    <lineage>
        <taxon>Eukaryota</taxon>
        <taxon>Viridiplantae</taxon>
        <taxon>Streptophyta</taxon>
        <taxon>Embryophyta</taxon>
        <taxon>Tracheophyta</taxon>
        <taxon>Spermatophyta</taxon>
        <taxon>Magnoliopsida</taxon>
        <taxon>eudicotyledons</taxon>
        <taxon>Gunneridae</taxon>
        <taxon>Pentapetalae</taxon>
        <taxon>rosids</taxon>
        <taxon>fabids</taxon>
        <taxon>Malpighiales</taxon>
        <taxon>Salicaceae</taxon>
        <taxon>Saliceae</taxon>
        <taxon>Populus</taxon>
    </lineage>
</organism>
<name>A0AAD6LXY9_9ROSI</name>
<sequence length="113" mass="12824">MEEYLHHMKTLRSQMNEVNGRSSSEDFQLKSRLTSLLFSNLGYKTSLLLRVSFEILKLDGTTCNVHKRKIFVGAKSEYKSGLKGRTTEQMMKANGGGYAHRIGKTEEDCLFGL</sequence>
<protein>
    <submittedName>
        <fullName evidence="1">Uncharacterized protein</fullName>
    </submittedName>
</protein>